<gene>
    <name evidence="2" type="ORF">CVT23_18340</name>
</gene>
<feature type="signal peptide" evidence="1">
    <location>
        <begin position="1"/>
        <end position="23"/>
    </location>
</feature>
<dbReference type="AlphaFoldDB" id="A0A2M9FXY9"/>
<protein>
    <submittedName>
        <fullName evidence="2">Uncharacterized protein</fullName>
    </submittedName>
</protein>
<comment type="caution">
    <text evidence="2">The sequence shown here is derived from an EMBL/GenBank/DDBJ whole genome shotgun (WGS) entry which is preliminary data.</text>
</comment>
<keyword evidence="1" id="KW-0732">Signal</keyword>
<evidence type="ECO:0000313" key="3">
    <source>
        <dbReference type="Proteomes" id="UP000229498"/>
    </source>
</evidence>
<accession>A0A2M9FXY9</accession>
<dbReference type="Proteomes" id="UP000229498">
    <property type="component" value="Unassembled WGS sequence"/>
</dbReference>
<dbReference type="EMBL" id="PHIG01000047">
    <property type="protein sequence ID" value="PJK28328.1"/>
    <property type="molecule type" value="Genomic_DNA"/>
</dbReference>
<sequence>MRKIATGLIAAAGIVAASTTANAQLLCGERENVVEKLSRGYQEKPVAMGLTSSGAVVEILSSGENGQTWTMIATRPDGVSCVMATGESWQPVESELAMNEESL</sequence>
<dbReference type="OrthoDB" id="9810895at2"/>
<evidence type="ECO:0000256" key="1">
    <source>
        <dbReference type="SAM" id="SignalP"/>
    </source>
</evidence>
<proteinExistence type="predicted"/>
<feature type="chain" id="PRO_5014987092" evidence="1">
    <location>
        <begin position="24"/>
        <end position="103"/>
    </location>
</feature>
<name>A0A2M9FXY9_9PROT</name>
<dbReference type="RefSeq" id="WP_109794775.1">
    <property type="nucleotide sequence ID" value="NZ_PHIG01000047.1"/>
</dbReference>
<keyword evidence="3" id="KW-1185">Reference proteome</keyword>
<reference evidence="2 3" key="1">
    <citation type="submission" date="2017-11" db="EMBL/GenBank/DDBJ databases">
        <title>Draft genome sequence of Rhizobiales bacterium SY3-13.</title>
        <authorList>
            <person name="Sun C."/>
        </authorList>
    </citation>
    <scope>NUCLEOTIDE SEQUENCE [LARGE SCALE GENOMIC DNA]</scope>
    <source>
        <strain evidence="2 3">SY3-13</strain>
    </source>
</reference>
<organism evidence="2 3">
    <name type="scientific">Minwuia thermotolerans</name>
    <dbReference type="NCBI Taxonomy" id="2056226"/>
    <lineage>
        <taxon>Bacteria</taxon>
        <taxon>Pseudomonadati</taxon>
        <taxon>Pseudomonadota</taxon>
        <taxon>Alphaproteobacteria</taxon>
        <taxon>Minwuiales</taxon>
        <taxon>Minwuiaceae</taxon>
        <taxon>Minwuia</taxon>
    </lineage>
</organism>
<evidence type="ECO:0000313" key="2">
    <source>
        <dbReference type="EMBL" id="PJK28328.1"/>
    </source>
</evidence>